<protein>
    <submittedName>
        <fullName evidence="1">Uncharacterized protein</fullName>
    </submittedName>
</protein>
<gene>
    <name evidence="1" type="ORF">GWA01_19150</name>
</gene>
<reference evidence="1 2" key="1">
    <citation type="submission" date="2019-07" db="EMBL/GenBank/DDBJ databases">
        <title>Whole genome shotgun sequence of Gluconobacter wancherniae NBRC 103581.</title>
        <authorList>
            <person name="Hosoyama A."/>
            <person name="Uohara A."/>
            <person name="Ohji S."/>
            <person name="Ichikawa N."/>
        </authorList>
    </citation>
    <scope>NUCLEOTIDE SEQUENCE [LARGE SCALE GENOMIC DNA]</scope>
    <source>
        <strain evidence="1 2">NBRC 103581</strain>
    </source>
</reference>
<dbReference type="EMBL" id="BJUZ01000002">
    <property type="protein sequence ID" value="GEK94145.1"/>
    <property type="molecule type" value="Genomic_DNA"/>
</dbReference>
<keyword evidence="2" id="KW-1185">Reference proteome</keyword>
<comment type="caution">
    <text evidence="1">The sequence shown here is derived from an EMBL/GenBank/DDBJ whole genome shotgun (WGS) entry which is preliminary data.</text>
</comment>
<evidence type="ECO:0000313" key="2">
    <source>
        <dbReference type="Proteomes" id="UP000321230"/>
    </source>
</evidence>
<sequence>MIEVSTFDDCNIMRLGRSEIEFINAADTDKSASANSITHARSYTRTKFEQFRVLGVNHCELSPAIHFESHRVSVDSRTNDWRTHRIEDFHPAISDDRAFSIIRSTTRQRTRDQK</sequence>
<dbReference type="Proteomes" id="UP000321230">
    <property type="component" value="Unassembled WGS sequence"/>
</dbReference>
<organism evidence="1 2">
    <name type="scientific">Gluconobacter wancherniae NBRC 103581</name>
    <dbReference type="NCBI Taxonomy" id="656744"/>
    <lineage>
        <taxon>Bacteria</taxon>
        <taxon>Pseudomonadati</taxon>
        <taxon>Pseudomonadota</taxon>
        <taxon>Alphaproteobacteria</taxon>
        <taxon>Acetobacterales</taxon>
        <taxon>Acetobacteraceae</taxon>
        <taxon>Gluconobacter</taxon>
    </lineage>
</organism>
<proteinExistence type="predicted"/>
<evidence type="ECO:0000313" key="1">
    <source>
        <dbReference type="EMBL" id="GEK94145.1"/>
    </source>
</evidence>
<accession>A0A511B111</accession>
<name>A0A511B111_9PROT</name>
<dbReference type="AlphaFoldDB" id="A0A511B111"/>